<gene>
    <name evidence="16" type="ordered locus">Q7C_1661</name>
</gene>
<dbReference type="Pfam" id="PF03441">
    <property type="entry name" value="FAD_binding_7"/>
    <property type="match status" value="1"/>
</dbReference>
<keyword evidence="7 14" id="KW-0157">Chromophore</keyword>
<keyword evidence="16" id="KW-0456">Lyase</keyword>
<dbReference type="InterPro" id="IPR036155">
    <property type="entry name" value="Crypto/Photolyase_N_sf"/>
</dbReference>
<dbReference type="AlphaFoldDB" id="I1YIR6"/>
<evidence type="ECO:0000313" key="17">
    <source>
        <dbReference type="Proteomes" id="UP000009145"/>
    </source>
</evidence>
<keyword evidence="17" id="KW-1185">Reference proteome</keyword>
<evidence type="ECO:0000259" key="15">
    <source>
        <dbReference type="PROSITE" id="PS51645"/>
    </source>
</evidence>
<accession>I1YIR6</accession>
<comment type="cofactor">
    <cofactor evidence="12">
        <name>FAD</name>
        <dbReference type="ChEBI" id="CHEBI:57692"/>
    </cofactor>
    <text evidence="12">Binds 1 FAD per subunit.</text>
</comment>
<dbReference type="GO" id="GO:0000719">
    <property type="term" value="P:photoreactive repair"/>
    <property type="evidence" value="ECO:0007669"/>
    <property type="project" value="UniProtKB-ARBA"/>
</dbReference>
<evidence type="ECO:0000256" key="4">
    <source>
        <dbReference type="ARBA" id="ARBA00014046"/>
    </source>
</evidence>
<dbReference type="InterPro" id="IPR018394">
    <property type="entry name" value="DNA_photolyase_1_CS_C"/>
</dbReference>
<comment type="cofactor">
    <cofactor evidence="1">
        <name>(6R)-5,10-methylene-5,6,7,8-tetrahydrofolate</name>
        <dbReference type="ChEBI" id="CHEBI:15636"/>
    </cofactor>
</comment>
<evidence type="ECO:0000256" key="6">
    <source>
        <dbReference type="ARBA" id="ARBA00022827"/>
    </source>
</evidence>
<feature type="site" description="Electron transfer via tryptophanyl radical" evidence="13">
    <location>
        <position position="380"/>
    </location>
</feature>
<evidence type="ECO:0000256" key="2">
    <source>
        <dbReference type="ARBA" id="ARBA00005862"/>
    </source>
</evidence>
<sequence length="465" mass="53745">MTNKQAVWLRNDLRLDDHPALSEAQQQGPIHVVFVATPAQWRHHKESPAKLGLKAAALKDIADRLAKLGIPFTILETDWFQEVPALLKAFCLKASIQALWFQPETPWDETQRDAAVSACLADSDIEVHELDYDLIVAAPVKTQQNEPFKVFTPYYRRWLQILEDSQSSPYPALQPQGEAYQPEKWPYQWAGEFRHDLWPGDEENALSRLSLFGEIKLQDYKKQRDIPNKPATSLLSPYLSLGQLGPRRLLATVQFFCGEQNRDWRHDDWLRELAWRDFYRQLLLYFPQLSKHQPFKPETQFVHWREDAAGFDAWCEGKTGFPIVDAAMRQLNQTGWMHNRLRMISASFLTKLLLINWRQGEDYFLENLIDGDYASNNGGWQWSASTGVDAAPYFRVFNPTLQSERYDPDGKFIKRFVPELAEIPASKIHNPPDALRSECGYPLPVIDYKSARQQAIAAFKDLPEK</sequence>
<dbReference type="InterPro" id="IPR005101">
    <property type="entry name" value="Cryptochr/Photolyase_FAD-bd"/>
</dbReference>
<dbReference type="InterPro" id="IPR036134">
    <property type="entry name" value="Crypto/Photolyase_FAD-like_sf"/>
</dbReference>
<feature type="binding site" evidence="12">
    <location>
        <position position="220"/>
    </location>
    <ligand>
        <name>FAD</name>
        <dbReference type="ChEBI" id="CHEBI:57692"/>
    </ligand>
</feature>
<dbReference type="GO" id="GO:0003904">
    <property type="term" value="F:deoxyribodipyrimidine photo-lyase activity"/>
    <property type="evidence" value="ECO:0007669"/>
    <property type="project" value="UniProtKB-EC"/>
</dbReference>
<evidence type="ECO:0000256" key="7">
    <source>
        <dbReference type="ARBA" id="ARBA00022991"/>
    </source>
</evidence>
<dbReference type="Gene3D" id="1.25.40.80">
    <property type="match status" value="1"/>
</dbReference>
<dbReference type="OrthoDB" id="9772484at2"/>
<feature type="domain" description="Photolyase/cryptochrome alpha/beta" evidence="15">
    <location>
        <begin position="3"/>
        <end position="135"/>
    </location>
</feature>
<dbReference type="SUPFAM" id="SSF48173">
    <property type="entry name" value="Cryptochrome/photolyase FAD-binding domain"/>
    <property type="match status" value="1"/>
</dbReference>
<name>I1YIR6_METFJ</name>
<comment type="similarity">
    <text evidence="14">Belongs to the DNA photolyase family.</text>
</comment>
<dbReference type="PATRIC" id="fig|754477.3.peg.1638"/>
<organism evidence="16 17">
    <name type="scientific">Methylophaga frappieri (strain ATCC BAA-2434 / DSM 25690 / JAM7)</name>
    <dbReference type="NCBI Taxonomy" id="754477"/>
    <lineage>
        <taxon>Bacteria</taxon>
        <taxon>Pseudomonadati</taxon>
        <taxon>Pseudomonadota</taxon>
        <taxon>Gammaproteobacteria</taxon>
        <taxon>Thiotrichales</taxon>
        <taxon>Piscirickettsiaceae</taxon>
        <taxon>Methylophaga</taxon>
    </lineage>
</organism>
<evidence type="ECO:0000256" key="11">
    <source>
        <dbReference type="ARBA" id="ARBA00083107"/>
    </source>
</evidence>
<evidence type="ECO:0000256" key="5">
    <source>
        <dbReference type="ARBA" id="ARBA00022630"/>
    </source>
</evidence>
<proteinExistence type="inferred from homology"/>
<evidence type="ECO:0000256" key="13">
    <source>
        <dbReference type="PIRSR" id="PIRSR602081-2"/>
    </source>
</evidence>
<evidence type="ECO:0000256" key="8">
    <source>
        <dbReference type="ARBA" id="ARBA00031671"/>
    </source>
</evidence>
<evidence type="ECO:0000256" key="10">
    <source>
        <dbReference type="ARBA" id="ARBA00059220"/>
    </source>
</evidence>
<protein>
    <recommendedName>
        <fullName evidence="4">Deoxyribodipyrimidine photo-lyase</fullName>
        <ecNumber evidence="3">4.1.99.3</ecNumber>
    </recommendedName>
    <alternativeName>
        <fullName evidence="8">DNA photolyase</fullName>
    </alternativeName>
    <alternativeName>
        <fullName evidence="11">Photoreactivating enzyme</fullName>
    </alternativeName>
</protein>
<dbReference type="GO" id="GO:0009416">
    <property type="term" value="P:response to light stimulus"/>
    <property type="evidence" value="ECO:0007669"/>
    <property type="project" value="TreeGrafter"/>
</dbReference>
<dbReference type="PRINTS" id="PR00147">
    <property type="entry name" value="DNAPHOTLYASE"/>
</dbReference>
<dbReference type="GO" id="GO:0071949">
    <property type="term" value="F:FAD binding"/>
    <property type="evidence" value="ECO:0007669"/>
    <property type="project" value="TreeGrafter"/>
</dbReference>
<comment type="catalytic activity">
    <reaction evidence="9">
        <text>cyclobutadipyrimidine (in DNA) = 2 pyrimidine residues (in DNA).</text>
        <dbReference type="EC" id="4.1.99.3"/>
    </reaction>
</comment>
<dbReference type="Gene3D" id="1.10.579.10">
    <property type="entry name" value="DNA Cyclobutane Dipyrimidine Photolyase, subunit A, domain 3"/>
    <property type="match status" value="1"/>
</dbReference>
<reference evidence="16 17" key="1">
    <citation type="journal article" date="2012" name="J. Bacteriol.">
        <title>Complete genome sequences of Methylophaga sp. strain JAM1 and Methylophaga sp. strain JAM7.</title>
        <authorList>
            <person name="Villeneuve C."/>
            <person name="Martineau C."/>
            <person name="Mauffrey F."/>
            <person name="Villemur R."/>
        </authorList>
    </citation>
    <scope>NUCLEOTIDE SEQUENCE [LARGE SCALE GENOMIC DNA]</scope>
    <source>
        <strain evidence="16 17">JAM7</strain>
    </source>
</reference>
<dbReference type="InterPro" id="IPR014729">
    <property type="entry name" value="Rossmann-like_a/b/a_fold"/>
</dbReference>
<dbReference type="Gene3D" id="3.40.50.620">
    <property type="entry name" value="HUPs"/>
    <property type="match status" value="1"/>
</dbReference>
<comment type="similarity">
    <text evidence="2">Belongs to the DNA photolyase class-1 family.</text>
</comment>
<dbReference type="Proteomes" id="UP000009145">
    <property type="component" value="Chromosome"/>
</dbReference>
<evidence type="ECO:0000256" key="1">
    <source>
        <dbReference type="ARBA" id="ARBA00001932"/>
    </source>
</evidence>
<dbReference type="PROSITE" id="PS00691">
    <property type="entry name" value="DNA_PHOTOLYASES_1_2"/>
    <property type="match status" value="1"/>
</dbReference>
<dbReference type="KEGG" id="mec:Q7C_1661"/>
<dbReference type="InterPro" id="IPR006050">
    <property type="entry name" value="DNA_photolyase_N"/>
</dbReference>
<dbReference type="PROSITE" id="PS00394">
    <property type="entry name" value="DNA_PHOTOLYASES_1_1"/>
    <property type="match status" value="1"/>
</dbReference>
<comment type="function">
    <text evidence="10">Involved in repair of UV radiation-induced DNA damage. Catalyzes the light-dependent monomerization (300-600 nm) of cyclobutyl pyrimidine dimers (in cis-syn configuration), which are formed between adjacent bases on the same DNA strand upon exposure to ultraviolet radiation.</text>
</comment>
<feature type="site" description="Electron transfer via tryptophanyl radical" evidence="13">
    <location>
        <position position="304"/>
    </location>
</feature>
<evidence type="ECO:0000256" key="3">
    <source>
        <dbReference type="ARBA" id="ARBA00013149"/>
    </source>
</evidence>
<dbReference type="EC" id="4.1.99.3" evidence="3"/>
<dbReference type="STRING" id="754477.Q7C_1661"/>
<dbReference type="PANTHER" id="PTHR11455:SF9">
    <property type="entry name" value="CRYPTOCHROME CIRCADIAN CLOCK 5 ISOFORM X1"/>
    <property type="match status" value="1"/>
</dbReference>
<dbReference type="FunFam" id="1.10.579.10:FF:000003">
    <property type="entry name" value="Deoxyribodipyrimidine photo-lyase"/>
    <property type="match status" value="1"/>
</dbReference>
<keyword evidence="5 12" id="KW-0285">Flavoprotein</keyword>
<dbReference type="PROSITE" id="PS51645">
    <property type="entry name" value="PHR_CRY_ALPHA_BETA"/>
    <property type="match status" value="1"/>
</dbReference>
<keyword evidence="6 12" id="KW-0274">FAD</keyword>
<dbReference type="eggNOG" id="COG0415">
    <property type="taxonomic scope" value="Bacteria"/>
</dbReference>
<dbReference type="PANTHER" id="PTHR11455">
    <property type="entry name" value="CRYPTOCHROME"/>
    <property type="match status" value="1"/>
</dbReference>
<evidence type="ECO:0000313" key="16">
    <source>
        <dbReference type="EMBL" id="AFJ02809.1"/>
    </source>
</evidence>
<feature type="site" description="Electron transfer via tryptophanyl radical" evidence="13">
    <location>
        <position position="357"/>
    </location>
</feature>
<dbReference type="RefSeq" id="WP_014704229.1">
    <property type="nucleotide sequence ID" value="NC_017856.1"/>
</dbReference>
<dbReference type="HOGENOM" id="CLU_010348_2_0_6"/>
<feature type="binding site" evidence="12">
    <location>
        <position position="269"/>
    </location>
    <ligand>
        <name>FAD</name>
        <dbReference type="ChEBI" id="CHEBI:57692"/>
    </ligand>
</feature>
<feature type="binding site" evidence="12">
    <location>
        <begin position="272"/>
        <end position="279"/>
    </location>
    <ligand>
        <name>FAD</name>
        <dbReference type="ChEBI" id="CHEBI:57692"/>
    </ligand>
</feature>
<feature type="binding site" evidence="12">
    <location>
        <begin position="232"/>
        <end position="236"/>
    </location>
    <ligand>
        <name>FAD</name>
        <dbReference type="ChEBI" id="CHEBI:57692"/>
    </ligand>
</feature>
<dbReference type="EMBL" id="CP003380">
    <property type="protein sequence ID" value="AFJ02809.1"/>
    <property type="molecule type" value="Genomic_DNA"/>
</dbReference>
<feature type="binding site" evidence="12">
    <location>
        <begin position="370"/>
        <end position="372"/>
    </location>
    <ligand>
        <name>FAD</name>
        <dbReference type="ChEBI" id="CHEBI:57692"/>
    </ligand>
</feature>
<evidence type="ECO:0000256" key="14">
    <source>
        <dbReference type="RuleBase" id="RU004182"/>
    </source>
</evidence>
<dbReference type="GO" id="GO:0003677">
    <property type="term" value="F:DNA binding"/>
    <property type="evidence" value="ECO:0007669"/>
    <property type="project" value="TreeGrafter"/>
</dbReference>
<evidence type="ECO:0000256" key="12">
    <source>
        <dbReference type="PIRSR" id="PIRSR602081-1"/>
    </source>
</evidence>
<dbReference type="SUPFAM" id="SSF52425">
    <property type="entry name" value="Cryptochrome/photolyase, N-terminal domain"/>
    <property type="match status" value="1"/>
</dbReference>
<dbReference type="InterPro" id="IPR002081">
    <property type="entry name" value="Cryptochrome/DNA_photolyase_1"/>
</dbReference>
<evidence type="ECO:0000256" key="9">
    <source>
        <dbReference type="ARBA" id="ARBA00033999"/>
    </source>
</evidence>
<dbReference type="Pfam" id="PF00875">
    <property type="entry name" value="DNA_photolyase"/>
    <property type="match status" value="1"/>
</dbReference>